<dbReference type="PANTHER" id="PTHR43155:SF2">
    <property type="entry name" value="CYCLIC DI-GMP PHOSPHODIESTERASE PA4108"/>
    <property type="match status" value="1"/>
</dbReference>
<keyword evidence="3" id="KW-1185">Reference proteome</keyword>
<name>A0A6N8I2W0_9FIRM</name>
<evidence type="ECO:0000259" key="1">
    <source>
        <dbReference type="PROSITE" id="PS51832"/>
    </source>
</evidence>
<dbReference type="AlphaFoldDB" id="A0A6N8I2W0"/>
<comment type="caution">
    <text evidence="2">The sequence shown here is derived from an EMBL/GenBank/DDBJ whole genome shotgun (WGS) entry which is preliminary data.</text>
</comment>
<dbReference type="PROSITE" id="PS51832">
    <property type="entry name" value="HD_GYP"/>
    <property type="match status" value="1"/>
</dbReference>
<dbReference type="SUPFAM" id="SSF109604">
    <property type="entry name" value="HD-domain/PDEase-like"/>
    <property type="match status" value="1"/>
</dbReference>
<feature type="domain" description="HD-GYP" evidence="1">
    <location>
        <begin position="107"/>
        <end position="304"/>
    </location>
</feature>
<dbReference type="InterPro" id="IPR037522">
    <property type="entry name" value="HD_GYP_dom"/>
</dbReference>
<dbReference type="SMART" id="SM00471">
    <property type="entry name" value="HDc"/>
    <property type="match status" value="1"/>
</dbReference>
<sequence>MRYVPTLCLREGMVLAKSLYAYDGGLLLQKGQPLKQSYILHIAQNGFQGVYIVDQLSEEIEIKAVIDDELRNSAAKAVRDIYVQSMNTGISRAMAEDVKAIVHSIVEEIIENRNIIVNMIDLKSYDDYTYYHSVNVGVLSIVMGTALNMNSTSLFKLGLGALLHDIGKVFIDKDIIDKRSSLTPDEYEEVKKHPALGYEYLVNTNLDLPVSGLIGILQHHERNDGSGYPSGLAGEEINQFSRIISIADVFDAMTSDRPYRPAMMPSEVMEFLMGGAGTLFDPELVSLFTRKVAAYPLGTCLLLSDGRTAIVVQNFEDCCLRPKVRVVDENASVPVYLDLKNDRSLANITITDIVRM</sequence>
<dbReference type="Gene3D" id="1.10.3210.10">
    <property type="entry name" value="Hypothetical protein af1432"/>
    <property type="match status" value="1"/>
</dbReference>
<protein>
    <submittedName>
        <fullName evidence="2">HD domain protein</fullName>
    </submittedName>
</protein>
<accession>A0A6N8I2W0</accession>
<dbReference type="RefSeq" id="WP_066643228.1">
    <property type="nucleotide sequence ID" value="NZ_VWXL01000095.1"/>
</dbReference>
<organism evidence="2 3">
    <name type="scientific">Caproicibacter fermentans</name>
    <dbReference type="NCBI Taxonomy" id="2576756"/>
    <lineage>
        <taxon>Bacteria</taxon>
        <taxon>Bacillati</taxon>
        <taxon>Bacillota</taxon>
        <taxon>Clostridia</taxon>
        <taxon>Eubacteriales</taxon>
        <taxon>Acutalibacteraceae</taxon>
        <taxon>Caproicibacter</taxon>
    </lineage>
</organism>
<dbReference type="OrthoDB" id="9804747at2"/>
<dbReference type="Pfam" id="PF13487">
    <property type="entry name" value="HD_5"/>
    <property type="match status" value="1"/>
</dbReference>
<gene>
    <name evidence="2" type="ORF">CAFE_32260</name>
</gene>
<evidence type="ECO:0000313" key="3">
    <source>
        <dbReference type="Proteomes" id="UP000469440"/>
    </source>
</evidence>
<dbReference type="Proteomes" id="UP000469440">
    <property type="component" value="Unassembled WGS sequence"/>
</dbReference>
<dbReference type="CDD" id="cd00077">
    <property type="entry name" value="HDc"/>
    <property type="match status" value="1"/>
</dbReference>
<dbReference type="InterPro" id="IPR003607">
    <property type="entry name" value="HD/PDEase_dom"/>
</dbReference>
<dbReference type="EMBL" id="VWXL01000095">
    <property type="protein sequence ID" value="MVB12486.1"/>
    <property type="molecule type" value="Genomic_DNA"/>
</dbReference>
<proteinExistence type="predicted"/>
<reference evidence="2 3" key="1">
    <citation type="submission" date="2019-09" db="EMBL/GenBank/DDBJ databases">
        <title>Genome sequence of Clostridium sp. EA1.</title>
        <authorList>
            <person name="Poehlein A."/>
            <person name="Bengelsdorf F.R."/>
            <person name="Daniel R."/>
        </authorList>
    </citation>
    <scope>NUCLEOTIDE SEQUENCE [LARGE SCALE GENOMIC DNA]</scope>
    <source>
        <strain evidence="2 3">EA1</strain>
    </source>
</reference>
<dbReference type="PANTHER" id="PTHR43155">
    <property type="entry name" value="CYCLIC DI-GMP PHOSPHODIESTERASE PA4108-RELATED"/>
    <property type="match status" value="1"/>
</dbReference>
<evidence type="ECO:0000313" key="2">
    <source>
        <dbReference type="EMBL" id="MVB12486.1"/>
    </source>
</evidence>